<keyword evidence="1" id="KW-0175">Coiled coil</keyword>
<dbReference type="Proteomes" id="UP001155483">
    <property type="component" value="Unassembled WGS sequence"/>
</dbReference>
<reference evidence="3" key="1">
    <citation type="submission" date="2022-09" db="EMBL/GenBank/DDBJ databases">
        <authorList>
            <person name="Yuan C."/>
            <person name="Ke Z."/>
        </authorList>
    </citation>
    <scope>NUCLEOTIDE SEQUENCE</scope>
    <source>
        <strain evidence="3">LB-8</strain>
    </source>
</reference>
<dbReference type="AlphaFoldDB" id="A0A9X2XPH0"/>
<dbReference type="SUPFAM" id="SSF51126">
    <property type="entry name" value="Pectin lyase-like"/>
    <property type="match status" value="1"/>
</dbReference>
<sequence length="447" mass="49831">MKTLFTFLLTMMILLSYAQKNAQTETAYEKLEKRIIALEKMAATKTSFGINIQDQGVLPSNTGEQNSLAIEKLINSLPAGKNTSLIFIPEGEYQFSKTIKIFNKSIRLEGVNNVTLIFKNGVSAIEINRNSSTPKCVIKDINFETRGAKTNPEAHGIIAHSITYLEGLKIKNFAGDGVRFTADMATNKTDVSHSKIEDVEVIQCGRHGFYFQGGDANQITVFHCGARDNGGVGFMDESFLGNQFISCMAHNNAGGHYKVMNANARGNVAFCYGEGGSPESEIRGVSNLWGGIHENGIKVSEHANSFIGWMQQKVISNSYSINENQLTFGQVNLRGNQDGNYSFNFRNDGKNANFFQFLTPPAVLKDWDNAERKVPFASIAVRQYFVGNRIVLYARSVDDLKKWGHFNNFNFINGDRIYNSEYKDGAPEKWVCIQGGILDKAKWKAFY</sequence>
<evidence type="ECO:0000313" key="3">
    <source>
        <dbReference type="EMBL" id="MCU7551308.1"/>
    </source>
</evidence>
<gene>
    <name evidence="3" type="ORF">OCK74_19455</name>
</gene>
<feature type="signal peptide" evidence="2">
    <location>
        <begin position="1"/>
        <end position="22"/>
    </location>
</feature>
<protein>
    <recommendedName>
        <fullName evidence="5">Pectate lyase superfamily protein domain-containing protein</fullName>
    </recommendedName>
</protein>
<proteinExistence type="predicted"/>
<dbReference type="InterPro" id="IPR011050">
    <property type="entry name" value="Pectin_lyase_fold/virulence"/>
</dbReference>
<evidence type="ECO:0008006" key="5">
    <source>
        <dbReference type="Google" id="ProtNLM"/>
    </source>
</evidence>
<dbReference type="EMBL" id="JAOTIF010000019">
    <property type="protein sequence ID" value="MCU7551308.1"/>
    <property type="molecule type" value="Genomic_DNA"/>
</dbReference>
<feature type="chain" id="PRO_5040933563" description="Pectate lyase superfamily protein domain-containing protein" evidence="2">
    <location>
        <begin position="23"/>
        <end position="447"/>
    </location>
</feature>
<feature type="coiled-coil region" evidence="1">
    <location>
        <begin position="14"/>
        <end position="41"/>
    </location>
</feature>
<reference evidence="3" key="2">
    <citation type="submission" date="2023-04" db="EMBL/GenBank/DDBJ databases">
        <title>Paracnuella aquatica gen. nov., sp. nov., a member of the family Chitinophagaceae isolated from a hot spring.</title>
        <authorList>
            <person name="Wang C."/>
        </authorList>
    </citation>
    <scope>NUCLEOTIDE SEQUENCE</scope>
    <source>
        <strain evidence="3">LB-8</strain>
    </source>
</reference>
<name>A0A9X2XPH0_9BACT</name>
<evidence type="ECO:0000256" key="1">
    <source>
        <dbReference type="SAM" id="Coils"/>
    </source>
</evidence>
<comment type="caution">
    <text evidence="3">The sequence shown here is derived from an EMBL/GenBank/DDBJ whole genome shotgun (WGS) entry which is preliminary data.</text>
</comment>
<keyword evidence="4" id="KW-1185">Reference proteome</keyword>
<evidence type="ECO:0000313" key="4">
    <source>
        <dbReference type="Proteomes" id="UP001155483"/>
    </source>
</evidence>
<dbReference type="Gene3D" id="2.160.20.10">
    <property type="entry name" value="Single-stranded right-handed beta-helix, Pectin lyase-like"/>
    <property type="match status" value="1"/>
</dbReference>
<dbReference type="InterPro" id="IPR012334">
    <property type="entry name" value="Pectin_lyas_fold"/>
</dbReference>
<evidence type="ECO:0000256" key="2">
    <source>
        <dbReference type="SAM" id="SignalP"/>
    </source>
</evidence>
<dbReference type="RefSeq" id="WP_279298747.1">
    <property type="nucleotide sequence ID" value="NZ_JAOTIF010000019.1"/>
</dbReference>
<keyword evidence="2" id="KW-0732">Signal</keyword>
<accession>A0A9X2XPH0</accession>
<organism evidence="3 4">
    <name type="scientific">Paraflavisolibacter caeni</name>
    <dbReference type="NCBI Taxonomy" id="2982496"/>
    <lineage>
        <taxon>Bacteria</taxon>
        <taxon>Pseudomonadati</taxon>
        <taxon>Bacteroidota</taxon>
        <taxon>Chitinophagia</taxon>
        <taxon>Chitinophagales</taxon>
        <taxon>Chitinophagaceae</taxon>
        <taxon>Paraflavisolibacter</taxon>
    </lineage>
</organism>